<dbReference type="Pfam" id="PF00797">
    <property type="entry name" value="Acetyltransf_2"/>
    <property type="match status" value="2"/>
</dbReference>
<dbReference type="PANTHER" id="PTHR11786:SF0">
    <property type="entry name" value="ARYLAMINE N-ACETYLTRANSFERASE 4-RELATED"/>
    <property type="match status" value="1"/>
</dbReference>
<dbReference type="GeneID" id="14926515"/>
<dbReference type="VEuPathDB" id="AmoebaDB:ACA1_295430"/>
<dbReference type="InterPro" id="IPR053710">
    <property type="entry name" value="Arylamine_NAT_domain_sf"/>
</dbReference>
<dbReference type="SUPFAM" id="SSF54001">
    <property type="entry name" value="Cysteine proteinases"/>
    <property type="match status" value="1"/>
</dbReference>
<evidence type="ECO:0000313" key="3">
    <source>
        <dbReference type="EMBL" id="ELR25458.1"/>
    </source>
</evidence>
<keyword evidence="2 3" id="KW-0808">Transferase</keyword>
<dbReference type="PRINTS" id="PR01543">
    <property type="entry name" value="ANATRNSFRASE"/>
</dbReference>
<dbReference type="Gene3D" id="3.30.2140.20">
    <property type="match status" value="1"/>
</dbReference>
<dbReference type="RefSeq" id="XP_004368213.1">
    <property type="nucleotide sequence ID" value="XM_004368156.1"/>
</dbReference>
<dbReference type="STRING" id="1257118.L8HLA7"/>
<dbReference type="GO" id="GO:0016407">
    <property type="term" value="F:acetyltransferase activity"/>
    <property type="evidence" value="ECO:0007669"/>
    <property type="project" value="InterPro"/>
</dbReference>
<sequence length="362" mass="41833">MQKAGVMEATTREKREEELAAYLRRVGFFPQYKQQLDGSVWPAVTAATLVELHQRQVRQVPFENLDQHSARHIVLDFDVIYHKVVQRQRGGFCFELNGLYVEMLRRLGFDVVLYPARVQSEGSWTTRKSHVVTVVRVKEPKAKQDYPPDDDDDDGCELQTWISDVGYASCPHTPLRYDWIGVEQPGDGEWAGFRLTRVKAEVAEDDPDQECVMMERRRKADGEWLKAILIYEQPRSLAELTPNCDALQADEETHLSKRILISAISESGRKTMSGAYRLITTTFADGQRVERNIMMSDEDGQRVAREATVDSTTAEEEQRQQRMPTEKEVYLEVLQREFDLRLTEDEQRALDLEKSKRNSSVW</sequence>
<proteinExistence type="inferred from homology"/>
<dbReference type="OrthoDB" id="10260017at2759"/>
<keyword evidence="4" id="KW-1185">Reference proteome</keyword>
<organism evidence="3 4">
    <name type="scientific">Acanthamoeba castellanii (strain ATCC 30010 / Neff)</name>
    <dbReference type="NCBI Taxonomy" id="1257118"/>
    <lineage>
        <taxon>Eukaryota</taxon>
        <taxon>Amoebozoa</taxon>
        <taxon>Discosea</taxon>
        <taxon>Longamoebia</taxon>
        <taxon>Centramoebida</taxon>
        <taxon>Acanthamoebidae</taxon>
        <taxon>Acanthamoeba</taxon>
    </lineage>
</organism>
<dbReference type="AlphaFoldDB" id="L8HLA7"/>
<evidence type="ECO:0000256" key="2">
    <source>
        <dbReference type="RuleBase" id="RU003452"/>
    </source>
</evidence>
<protein>
    <submittedName>
        <fullName evidence="3">Nacetyltransferase</fullName>
    </submittedName>
</protein>
<evidence type="ECO:0000256" key="1">
    <source>
        <dbReference type="ARBA" id="ARBA00006547"/>
    </source>
</evidence>
<accession>L8HLA7</accession>
<reference evidence="3 4" key="1">
    <citation type="journal article" date="2013" name="Genome Biol.">
        <title>Genome of Acanthamoeba castellanii highlights extensive lateral gene transfer and early evolution of tyrosine kinase signaling.</title>
        <authorList>
            <person name="Clarke M."/>
            <person name="Lohan A.J."/>
            <person name="Liu B."/>
            <person name="Lagkouvardos I."/>
            <person name="Roy S."/>
            <person name="Zafar N."/>
            <person name="Bertelli C."/>
            <person name="Schilde C."/>
            <person name="Kianianmomeni A."/>
            <person name="Burglin T.R."/>
            <person name="Frech C."/>
            <person name="Turcotte B."/>
            <person name="Kopec K.O."/>
            <person name="Synnott J.M."/>
            <person name="Choo C."/>
            <person name="Paponov I."/>
            <person name="Finkler A."/>
            <person name="Soon Heng Tan C."/>
            <person name="Hutchins A.P."/>
            <person name="Weinmeier T."/>
            <person name="Rattei T."/>
            <person name="Chu J.S."/>
            <person name="Gimenez G."/>
            <person name="Irimia M."/>
            <person name="Rigden D.J."/>
            <person name="Fitzpatrick D.A."/>
            <person name="Lorenzo-Morales J."/>
            <person name="Bateman A."/>
            <person name="Chiu C.H."/>
            <person name="Tang P."/>
            <person name="Hegemann P."/>
            <person name="Fromm H."/>
            <person name="Raoult D."/>
            <person name="Greub G."/>
            <person name="Miranda-Saavedra D."/>
            <person name="Chen N."/>
            <person name="Nash P."/>
            <person name="Ginger M.L."/>
            <person name="Horn M."/>
            <person name="Schaap P."/>
            <person name="Caler L."/>
            <person name="Loftus B."/>
        </authorList>
    </citation>
    <scope>NUCLEOTIDE SEQUENCE [LARGE SCALE GENOMIC DNA]</scope>
    <source>
        <strain evidence="3 4">Neff</strain>
    </source>
</reference>
<dbReference type="Proteomes" id="UP000011083">
    <property type="component" value="Unassembled WGS sequence"/>
</dbReference>
<dbReference type="InterPro" id="IPR038765">
    <property type="entry name" value="Papain-like_cys_pep_sf"/>
</dbReference>
<evidence type="ECO:0000313" key="4">
    <source>
        <dbReference type="Proteomes" id="UP000011083"/>
    </source>
</evidence>
<name>L8HLA7_ACACF</name>
<dbReference type="PANTHER" id="PTHR11786">
    <property type="entry name" value="N-HYDROXYARYLAMINE O-ACETYLTRANSFERASE"/>
    <property type="match status" value="1"/>
</dbReference>
<dbReference type="InterPro" id="IPR001447">
    <property type="entry name" value="Arylamine_N-AcTrfase"/>
</dbReference>
<comment type="similarity">
    <text evidence="1 2">Belongs to the arylamine N-acetyltransferase family.</text>
</comment>
<gene>
    <name evidence="3" type="ORF">ACA1_295430</name>
</gene>
<dbReference type="KEGG" id="acan:ACA1_295430"/>
<keyword evidence="2" id="KW-0012">Acyltransferase</keyword>
<dbReference type="EMBL" id="KB007805">
    <property type="protein sequence ID" value="ELR25458.1"/>
    <property type="molecule type" value="Genomic_DNA"/>
</dbReference>